<gene>
    <name evidence="1" type="ORF">SVUK_LOCUS14915</name>
</gene>
<evidence type="ECO:0000313" key="2">
    <source>
        <dbReference type="Proteomes" id="UP000270094"/>
    </source>
</evidence>
<dbReference type="OrthoDB" id="5805783at2759"/>
<dbReference type="AlphaFoldDB" id="A0A3P7JUM8"/>
<dbReference type="EMBL" id="UYYB01106786">
    <property type="protein sequence ID" value="VDM79917.1"/>
    <property type="molecule type" value="Genomic_DNA"/>
</dbReference>
<keyword evidence="2" id="KW-1185">Reference proteome</keyword>
<dbReference type="Proteomes" id="UP000270094">
    <property type="component" value="Unassembled WGS sequence"/>
</dbReference>
<proteinExistence type="predicted"/>
<feature type="non-terminal residue" evidence="1">
    <location>
        <position position="253"/>
    </location>
</feature>
<name>A0A3P7JUM8_STRVU</name>
<sequence>MLCGRITSFSRISSVIQASNARIHLTSITNSIGRYAKLQKKKDPLAAYPPEFRAKLREWPRLLQAEIDESVAHLKELREQTDLRDLEHRGLLIASLRLVSDDLHPITGRTVVVRRTVPGNSLDRSKIFRAGAPLTLRDAKSLREIAECVMLSSTRKEITVKIRPSSSSRSLNGDTDYVITLSQSSGALHAVQDFFLENKVVDTPGIDLLGYAFRAKNMPSIHNDRMLPNLPEELNDSQRRAVSAALNKRRPFV</sequence>
<reference evidence="1 2" key="1">
    <citation type="submission" date="2018-11" db="EMBL/GenBank/DDBJ databases">
        <authorList>
            <consortium name="Pathogen Informatics"/>
        </authorList>
    </citation>
    <scope>NUCLEOTIDE SEQUENCE [LARGE SCALE GENOMIC DNA]</scope>
</reference>
<accession>A0A3P7JUM8</accession>
<evidence type="ECO:0000313" key="1">
    <source>
        <dbReference type="EMBL" id="VDM79917.1"/>
    </source>
</evidence>
<organism evidence="1 2">
    <name type="scientific">Strongylus vulgaris</name>
    <name type="common">Blood worm</name>
    <dbReference type="NCBI Taxonomy" id="40348"/>
    <lineage>
        <taxon>Eukaryota</taxon>
        <taxon>Metazoa</taxon>
        <taxon>Ecdysozoa</taxon>
        <taxon>Nematoda</taxon>
        <taxon>Chromadorea</taxon>
        <taxon>Rhabditida</taxon>
        <taxon>Rhabditina</taxon>
        <taxon>Rhabditomorpha</taxon>
        <taxon>Strongyloidea</taxon>
        <taxon>Strongylidae</taxon>
        <taxon>Strongylus</taxon>
    </lineage>
</organism>
<protein>
    <submittedName>
        <fullName evidence="1">Uncharacterized protein</fullName>
    </submittedName>
</protein>